<organism evidence="3 4">
    <name type="scientific">Bifidobacterium adolescentis</name>
    <dbReference type="NCBI Taxonomy" id="1680"/>
    <lineage>
        <taxon>Bacteria</taxon>
        <taxon>Bacillati</taxon>
        <taxon>Actinomycetota</taxon>
        <taxon>Actinomycetes</taxon>
        <taxon>Bifidobacteriales</taxon>
        <taxon>Bifidobacteriaceae</taxon>
        <taxon>Bifidobacterium</taxon>
    </lineage>
</organism>
<protein>
    <recommendedName>
        <fullName evidence="5">Lipoprotein</fullName>
    </recommendedName>
</protein>
<feature type="compositionally biased region" description="Polar residues" evidence="1">
    <location>
        <begin position="24"/>
        <end position="33"/>
    </location>
</feature>
<name>A0A412K8N8_BIFAD</name>
<reference evidence="3 4" key="1">
    <citation type="submission" date="2018-08" db="EMBL/GenBank/DDBJ databases">
        <title>A genome reference for cultivated species of the human gut microbiota.</title>
        <authorList>
            <person name="Zou Y."/>
            <person name="Xue W."/>
            <person name="Luo G."/>
        </authorList>
    </citation>
    <scope>NUCLEOTIDE SEQUENCE [LARGE SCALE GENOMIC DNA]</scope>
    <source>
        <strain evidence="3 4">AF21-27</strain>
    </source>
</reference>
<keyword evidence="2" id="KW-0732">Signal</keyword>
<dbReference type="AlphaFoldDB" id="A0A412K8N8"/>
<dbReference type="EMBL" id="QRVT01000002">
    <property type="protein sequence ID" value="RGS65097.1"/>
    <property type="molecule type" value="Genomic_DNA"/>
</dbReference>
<accession>A0A412K8N8</accession>
<evidence type="ECO:0000256" key="1">
    <source>
        <dbReference type="SAM" id="MobiDB-lite"/>
    </source>
</evidence>
<evidence type="ECO:0000313" key="3">
    <source>
        <dbReference type="EMBL" id="RGS65097.1"/>
    </source>
</evidence>
<evidence type="ECO:0000313" key="4">
    <source>
        <dbReference type="Proteomes" id="UP000285462"/>
    </source>
</evidence>
<evidence type="ECO:0008006" key="5">
    <source>
        <dbReference type="Google" id="ProtNLM"/>
    </source>
</evidence>
<feature type="region of interest" description="Disordered" evidence="1">
    <location>
        <begin position="24"/>
        <end position="51"/>
    </location>
</feature>
<proteinExistence type="predicted"/>
<comment type="caution">
    <text evidence="3">The sequence shown here is derived from an EMBL/GenBank/DDBJ whole genome shotgun (WGS) entry which is preliminary data.</text>
</comment>
<dbReference type="RefSeq" id="WP_117759872.1">
    <property type="nucleotide sequence ID" value="NZ_JAWXCU010000004.1"/>
</dbReference>
<feature type="signal peptide" evidence="2">
    <location>
        <begin position="1"/>
        <end position="24"/>
    </location>
</feature>
<feature type="compositionally biased region" description="Low complexity" evidence="1">
    <location>
        <begin position="39"/>
        <end position="51"/>
    </location>
</feature>
<gene>
    <name evidence="3" type="ORF">DWX79_05725</name>
</gene>
<sequence length="195" mass="21260">MRKKIIAITAATLLLATVCGCGSQQEPDSTTAKTPDVSAQQEKPQPQAAEKTAQSFVDEFNANSSTQITDVEKFTPSDSNGPYYRTEYRTGAFSDADALHGRLGQSSVDVLVYGAVLGYGENDMIRVYVDGPHDEIDSVFPIMAKILDPSLSDQDIQSQMAKEYPSNDLLYADTHELIERAYVDGDHAFLDAKIG</sequence>
<dbReference type="Proteomes" id="UP000285462">
    <property type="component" value="Unassembled WGS sequence"/>
</dbReference>
<evidence type="ECO:0000256" key="2">
    <source>
        <dbReference type="SAM" id="SignalP"/>
    </source>
</evidence>
<dbReference type="PROSITE" id="PS51257">
    <property type="entry name" value="PROKAR_LIPOPROTEIN"/>
    <property type="match status" value="1"/>
</dbReference>
<feature type="chain" id="PRO_5019436971" description="Lipoprotein" evidence="2">
    <location>
        <begin position="25"/>
        <end position="195"/>
    </location>
</feature>